<dbReference type="OrthoDB" id="2989864at2759"/>
<evidence type="ECO:0000313" key="2">
    <source>
        <dbReference type="EMBL" id="CBX98158.1"/>
    </source>
</evidence>
<dbReference type="eggNOG" id="ENOG502T61W">
    <property type="taxonomic scope" value="Eukaryota"/>
</dbReference>
<dbReference type="InParanoid" id="E5A3E5"/>
<dbReference type="Proteomes" id="UP000002668">
    <property type="component" value="Genome"/>
</dbReference>
<dbReference type="GeneID" id="13286542"/>
<evidence type="ECO:0000256" key="1">
    <source>
        <dbReference type="SAM" id="MobiDB-lite"/>
    </source>
</evidence>
<feature type="compositionally biased region" description="Basic and acidic residues" evidence="1">
    <location>
        <begin position="1"/>
        <end position="17"/>
    </location>
</feature>
<gene>
    <name evidence="2" type="ORF">LEMA_P095670.1</name>
</gene>
<protein>
    <submittedName>
        <fullName evidence="2">Predicted protein</fullName>
    </submittedName>
</protein>
<dbReference type="AlphaFoldDB" id="E5A3E5"/>
<dbReference type="HOGENOM" id="CLU_1713597_0_0_1"/>
<dbReference type="EMBL" id="FP929133">
    <property type="protein sequence ID" value="CBX98158.1"/>
    <property type="molecule type" value="Genomic_DNA"/>
</dbReference>
<accession>E5A3E5</accession>
<keyword evidence="3" id="KW-1185">Reference proteome</keyword>
<proteinExistence type="predicted"/>
<feature type="region of interest" description="Disordered" evidence="1">
    <location>
        <begin position="1"/>
        <end position="24"/>
    </location>
</feature>
<evidence type="ECO:0000313" key="3">
    <source>
        <dbReference type="Proteomes" id="UP000002668"/>
    </source>
</evidence>
<sequence length="153" mass="16832">MPSEQTRKKLKPVDSEHPSQGSKAYHAFPRNWTAVGPLRRSPVLPCAIVLQRCVGVGGAVYQRRSESQLVLLRVPALQLWLISHSPALISLLVAMFEHSALRHIPPLLLASIWSVGRTMAWTHGPEQAIASSEAVWSLFRIEGSRVTTLGLAV</sequence>
<organism evidence="3">
    <name type="scientific">Leptosphaeria maculans (strain JN3 / isolate v23.1.3 / race Av1-4-5-6-7-8)</name>
    <name type="common">Blackleg fungus</name>
    <name type="synonym">Phoma lingam</name>
    <dbReference type="NCBI Taxonomy" id="985895"/>
    <lineage>
        <taxon>Eukaryota</taxon>
        <taxon>Fungi</taxon>
        <taxon>Dikarya</taxon>
        <taxon>Ascomycota</taxon>
        <taxon>Pezizomycotina</taxon>
        <taxon>Dothideomycetes</taxon>
        <taxon>Pleosporomycetidae</taxon>
        <taxon>Pleosporales</taxon>
        <taxon>Pleosporineae</taxon>
        <taxon>Leptosphaeriaceae</taxon>
        <taxon>Plenodomus</taxon>
        <taxon>Plenodomus lingam/Leptosphaeria maculans species complex</taxon>
    </lineage>
</organism>
<reference evidence="3" key="1">
    <citation type="journal article" date="2011" name="Nat. Commun.">
        <title>Effector diversification within compartments of the Leptosphaeria maculans genome affected by Repeat-Induced Point mutations.</title>
        <authorList>
            <person name="Rouxel T."/>
            <person name="Grandaubert J."/>
            <person name="Hane J.K."/>
            <person name="Hoede C."/>
            <person name="van de Wouw A.P."/>
            <person name="Couloux A."/>
            <person name="Dominguez V."/>
            <person name="Anthouard V."/>
            <person name="Bally P."/>
            <person name="Bourras S."/>
            <person name="Cozijnsen A.J."/>
            <person name="Ciuffetti L.M."/>
            <person name="Degrave A."/>
            <person name="Dilmaghani A."/>
            <person name="Duret L."/>
            <person name="Fudal I."/>
            <person name="Goodwin S.B."/>
            <person name="Gout L."/>
            <person name="Glaser N."/>
            <person name="Linglin J."/>
            <person name="Kema G.H.J."/>
            <person name="Lapalu N."/>
            <person name="Lawrence C.B."/>
            <person name="May K."/>
            <person name="Meyer M."/>
            <person name="Ollivier B."/>
            <person name="Poulain J."/>
            <person name="Schoch C.L."/>
            <person name="Simon A."/>
            <person name="Spatafora J.W."/>
            <person name="Stachowiak A."/>
            <person name="Turgeon B.G."/>
            <person name="Tyler B.M."/>
            <person name="Vincent D."/>
            <person name="Weissenbach J."/>
            <person name="Amselem J."/>
            <person name="Quesneville H."/>
            <person name="Oliver R.P."/>
            <person name="Wincker P."/>
            <person name="Balesdent M.-H."/>
            <person name="Howlett B.J."/>
        </authorList>
    </citation>
    <scope>NUCLEOTIDE SEQUENCE [LARGE SCALE GENOMIC DNA]</scope>
    <source>
        <strain evidence="3">JN3 / isolate v23.1.3 / race Av1-4-5-6-7-8</strain>
    </source>
</reference>
<name>E5A3E5_LEPMJ</name>
<dbReference type="VEuPathDB" id="FungiDB:LEMA_P095670.1"/>